<sequence>MNTTSRIWRAAGLISAVSTLLLLCGFIYAVRDVIYPVTSEPNGAGSPGDHSLNVPLQVSAMDVTAIGDSLAKGTGDDTGKGFAKRTVEILKKQGTESKLVNNLGINGLTTKKLLPMLDEPGVQYALKQAGMIMLSIGANDLFEGGEPLQTRTELPSEAELNAKVKSATENLSEILAKLHDINPQARIVYISLYNPFSDMKELKNAGDKAVAQWNSIAAETMSSIDGGLVVPTFDLFTLQAGRYLSGDHFHPNGTGYQAIAERIVQGIGVQE</sequence>
<proteinExistence type="predicted"/>
<dbReference type="PANTHER" id="PTHR30383:SF27">
    <property type="entry name" value="SPORE GERMINATION LIPASE LIPC"/>
    <property type="match status" value="1"/>
</dbReference>
<dbReference type="RefSeq" id="WP_213655037.1">
    <property type="nucleotide sequence ID" value="NZ_BOSL01000007.1"/>
</dbReference>
<dbReference type="InterPro" id="IPR036514">
    <property type="entry name" value="SGNH_hydro_sf"/>
</dbReference>
<gene>
    <name evidence="2" type="ORF">J42TS3_25240</name>
</gene>
<reference evidence="2 3" key="1">
    <citation type="submission" date="2021-03" db="EMBL/GenBank/DDBJ databases">
        <title>Antimicrobial resistance genes in bacteria isolated from Japanese honey, and their potential for conferring macrolide and lincosamide resistance in the American foulbrood pathogen Paenibacillus larvae.</title>
        <authorList>
            <person name="Okamoto M."/>
            <person name="Kumagai M."/>
            <person name="Kanamori H."/>
            <person name="Takamatsu D."/>
        </authorList>
    </citation>
    <scope>NUCLEOTIDE SEQUENCE [LARGE SCALE GENOMIC DNA]</scope>
    <source>
        <strain evidence="2 3">J42TS3</strain>
    </source>
</reference>
<keyword evidence="3" id="KW-1185">Reference proteome</keyword>
<organism evidence="2 3">
    <name type="scientific">Paenibacillus vini</name>
    <dbReference type="NCBI Taxonomy" id="1476024"/>
    <lineage>
        <taxon>Bacteria</taxon>
        <taxon>Bacillati</taxon>
        <taxon>Bacillota</taxon>
        <taxon>Bacilli</taxon>
        <taxon>Bacillales</taxon>
        <taxon>Paenibacillaceae</taxon>
        <taxon>Paenibacillus</taxon>
    </lineage>
</organism>
<dbReference type="PANTHER" id="PTHR30383">
    <property type="entry name" value="THIOESTERASE 1/PROTEASE 1/LYSOPHOSPHOLIPASE L1"/>
    <property type="match status" value="1"/>
</dbReference>
<name>A0ABQ4MBX2_9BACL</name>
<dbReference type="Pfam" id="PF13472">
    <property type="entry name" value="Lipase_GDSL_2"/>
    <property type="match status" value="1"/>
</dbReference>
<accession>A0ABQ4MBX2</accession>
<dbReference type="SUPFAM" id="SSF52266">
    <property type="entry name" value="SGNH hydrolase"/>
    <property type="match status" value="1"/>
</dbReference>
<evidence type="ECO:0000313" key="3">
    <source>
        <dbReference type="Proteomes" id="UP000679992"/>
    </source>
</evidence>
<feature type="domain" description="SGNH hydrolase-type esterase" evidence="1">
    <location>
        <begin position="65"/>
        <end position="258"/>
    </location>
</feature>
<comment type="caution">
    <text evidence="2">The sequence shown here is derived from an EMBL/GenBank/DDBJ whole genome shotgun (WGS) entry which is preliminary data.</text>
</comment>
<dbReference type="InterPro" id="IPR013830">
    <property type="entry name" value="SGNH_hydro"/>
</dbReference>
<protein>
    <submittedName>
        <fullName evidence="2">Lipase/acylhydrolase</fullName>
    </submittedName>
</protein>
<evidence type="ECO:0000259" key="1">
    <source>
        <dbReference type="Pfam" id="PF13472"/>
    </source>
</evidence>
<dbReference type="EMBL" id="BOSL01000007">
    <property type="protein sequence ID" value="GIP53489.1"/>
    <property type="molecule type" value="Genomic_DNA"/>
</dbReference>
<dbReference type="InterPro" id="IPR051532">
    <property type="entry name" value="Ester_Hydrolysis_Enzymes"/>
</dbReference>
<dbReference type="Proteomes" id="UP000679992">
    <property type="component" value="Unassembled WGS sequence"/>
</dbReference>
<dbReference type="Gene3D" id="3.40.50.1110">
    <property type="entry name" value="SGNH hydrolase"/>
    <property type="match status" value="1"/>
</dbReference>
<evidence type="ECO:0000313" key="2">
    <source>
        <dbReference type="EMBL" id="GIP53489.1"/>
    </source>
</evidence>